<dbReference type="SUPFAM" id="SSF48264">
    <property type="entry name" value="Cytochrome P450"/>
    <property type="match status" value="1"/>
</dbReference>
<keyword evidence="9" id="KW-1185">Reference proteome</keyword>
<dbReference type="GO" id="GO:0008395">
    <property type="term" value="F:steroid hydroxylase activity"/>
    <property type="evidence" value="ECO:0007669"/>
    <property type="project" value="TreeGrafter"/>
</dbReference>
<evidence type="ECO:0000256" key="1">
    <source>
        <dbReference type="ARBA" id="ARBA00001971"/>
    </source>
</evidence>
<dbReference type="GO" id="GO:0020037">
    <property type="term" value="F:heme binding"/>
    <property type="evidence" value="ECO:0007669"/>
    <property type="project" value="InterPro"/>
</dbReference>
<comment type="caution">
    <text evidence="8">The sequence shown here is derived from an EMBL/GenBank/DDBJ whole genome shotgun (WGS) entry which is preliminary data.</text>
</comment>
<accession>A0A8H4W4M3</accession>
<evidence type="ECO:0000313" key="9">
    <source>
        <dbReference type="Proteomes" id="UP000566819"/>
    </source>
</evidence>
<dbReference type="GO" id="GO:0016705">
    <property type="term" value="F:oxidoreductase activity, acting on paired donors, with incorporation or reduction of molecular oxygen"/>
    <property type="evidence" value="ECO:0007669"/>
    <property type="project" value="InterPro"/>
</dbReference>
<dbReference type="EMBL" id="JAAMPI010000269">
    <property type="protein sequence ID" value="KAF4633341.1"/>
    <property type="molecule type" value="Genomic_DNA"/>
</dbReference>
<evidence type="ECO:0000256" key="2">
    <source>
        <dbReference type="ARBA" id="ARBA00010617"/>
    </source>
</evidence>
<dbReference type="AlphaFoldDB" id="A0A8H4W4M3"/>
<sequence length="447" mass="49981">MGQPVYVITSPHDAVLVLKKVDNLSMDGWVTDLMEQFGASSSSIQAMWSPVPEYKDESQPKEFEKALQVASEEPLAHICQLLFRLNLSPGEQADAIQSCLLGAIHERMTWKGMPGFLVLTESDNSRVISLLKWSQYVLLEGATTSFFGKALLQVEPDLFKSFCEFDDSSWKLSYRIPGIWARDVRRSKGFVQDSMKRYFDLPTEMRSDATYLIHSIETRMRAVGIGSKDIGTLVLMFYWVINANAWKTSFWMLVYIANDPILYQNITNEITPILSASPQLAPIELASRLSECARLVAVYNETIRLTASSVSVRTVVGPANIDNLNLEKGARLVIPYRQMLLDEQFFGADAQSFNHERFFHNPALAKSPSYKPFGGGTTLCPGRILAQREVLLFVALAVGKFKLGLGTGLDKTHRQLPELETKNPCIGIMGPVTGQDVHINVRKPHEG</sequence>
<dbReference type="InterPro" id="IPR002403">
    <property type="entry name" value="Cyt_P450_E_grp-IV"/>
</dbReference>
<dbReference type="Proteomes" id="UP000566819">
    <property type="component" value="Unassembled WGS sequence"/>
</dbReference>
<keyword evidence="5 6" id="KW-0408">Iron</keyword>
<dbReference type="Pfam" id="PF00067">
    <property type="entry name" value="p450"/>
    <property type="match status" value="1"/>
</dbReference>
<feature type="binding site" description="axial binding residue" evidence="6">
    <location>
        <position position="380"/>
    </location>
    <ligand>
        <name>heme</name>
        <dbReference type="ChEBI" id="CHEBI:30413"/>
    </ligand>
    <ligandPart>
        <name>Fe</name>
        <dbReference type="ChEBI" id="CHEBI:18248"/>
    </ligandPart>
</feature>
<evidence type="ECO:0000256" key="3">
    <source>
        <dbReference type="ARBA" id="ARBA00022617"/>
    </source>
</evidence>
<proteinExistence type="inferred from homology"/>
<dbReference type="GO" id="GO:0005506">
    <property type="term" value="F:iron ion binding"/>
    <property type="evidence" value="ECO:0007669"/>
    <property type="project" value="InterPro"/>
</dbReference>
<protein>
    <recommendedName>
        <fullName evidence="10">Cytochrome P450</fullName>
    </recommendedName>
</protein>
<dbReference type="Gene3D" id="1.10.630.10">
    <property type="entry name" value="Cytochrome P450"/>
    <property type="match status" value="1"/>
</dbReference>
<dbReference type="InterPro" id="IPR050529">
    <property type="entry name" value="CYP450_sterol_14alpha_dmase"/>
</dbReference>
<evidence type="ECO:0000313" key="8">
    <source>
        <dbReference type="EMBL" id="KAF4633341.1"/>
    </source>
</evidence>
<dbReference type="InterPro" id="IPR001128">
    <property type="entry name" value="Cyt_P450"/>
</dbReference>
<keyword evidence="4 6" id="KW-0479">Metal-binding</keyword>
<dbReference type="InterPro" id="IPR036396">
    <property type="entry name" value="Cyt_P450_sf"/>
</dbReference>
<dbReference type="PROSITE" id="PS00086">
    <property type="entry name" value="CYTOCHROME_P450"/>
    <property type="match status" value="1"/>
</dbReference>
<name>A0A8H4W4M3_9HELO</name>
<comment type="cofactor">
    <cofactor evidence="1 6">
        <name>heme</name>
        <dbReference type="ChEBI" id="CHEBI:30413"/>
    </cofactor>
</comment>
<evidence type="ECO:0008006" key="10">
    <source>
        <dbReference type="Google" id="ProtNLM"/>
    </source>
</evidence>
<reference evidence="8 9" key="1">
    <citation type="submission" date="2020-03" db="EMBL/GenBank/DDBJ databases">
        <title>Draft Genome Sequence of Cudoniella acicularis.</title>
        <authorList>
            <person name="Buettner E."/>
            <person name="Kellner H."/>
        </authorList>
    </citation>
    <scope>NUCLEOTIDE SEQUENCE [LARGE SCALE GENOMIC DNA]</scope>
    <source>
        <strain evidence="8 9">DSM 108380</strain>
    </source>
</reference>
<dbReference type="CDD" id="cd11040">
    <property type="entry name" value="CYP7_CYP8-like"/>
    <property type="match status" value="1"/>
</dbReference>
<dbReference type="PRINTS" id="PR00465">
    <property type="entry name" value="EP450IV"/>
</dbReference>
<dbReference type="InterPro" id="IPR017972">
    <property type="entry name" value="Cyt_P450_CS"/>
</dbReference>
<evidence type="ECO:0000256" key="7">
    <source>
        <dbReference type="RuleBase" id="RU000461"/>
    </source>
</evidence>
<dbReference type="PANTHER" id="PTHR24304">
    <property type="entry name" value="CYTOCHROME P450 FAMILY 7"/>
    <property type="match status" value="1"/>
</dbReference>
<comment type="similarity">
    <text evidence="2 7">Belongs to the cytochrome P450 family.</text>
</comment>
<dbReference type="PANTHER" id="PTHR24304:SF2">
    <property type="entry name" value="24-HYDROXYCHOLESTEROL 7-ALPHA-HYDROXYLASE"/>
    <property type="match status" value="1"/>
</dbReference>
<evidence type="ECO:0000256" key="5">
    <source>
        <dbReference type="ARBA" id="ARBA00023004"/>
    </source>
</evidence>
<keyword evidence="3 6" id="KW-0349">Heme</keyword>
<evidence type="ECO:0000256" key="6">
    <source>
        <dbReference type="PIRSR" id="PIRSR602403-1"/>
    </source>
</evidence>
<dbReference type="OrthoDB" id="1470350at2759"/>
<gene>
    <name evidence="8" type="ORF">G7Y89_g4783</name>
</gene>
<keyword evidence="7" id="KW-0503">Monooxygenase</keyword>
<evidence type="ECO:0000256" key="4">
    <source>
        <dbReference type="ARBA" id="ARBA00022723"/>
    </source>
</evidence>
<keyword evidence="7" id="KW-0560">Oxidoreductase</keyword>
<organism evidence="8 9">
    <name type="scientific">Cudoniella acicularis</name>
    <dbReference type="NCBI Taxonomy" id="354080"/>
    <lineage>
        <taxon>Eukaryota</taxon>
        <taxon>Fungi</taxon>
        <taxon>Dikarya</taxon>
        <taxon>Ascomycota</taxon>
        <taxon>Pezizomycotina</taxon>
        <taxon>Leotiomycetes</taxon>
        <taxon>Helotiales</taxon>
        <taxon>Tricladiaceae</taxon>
        <taxon>Cudoniella</taxon>
    </lineage>
</organism>